<dbReference type="AlphaFoldDB" id="A0A1X2GMV8"/>
<name>A0A1X2GMV8_9FUNG</name>
<feature type="transmembrane region" description="Helical" evidence="6">
    <location>
        <begin position="143"/>
        <end position="161"/>
    </location>
</feature>
<feature type="transmembrane region" description="Helical" evidence="6">
    <location>
        <begin position="36"/>
        <end position="55"/>
    </location>
</feature>
<comment type="caution">
    <text evidence="8">The sequence shown here is derived from an EMBL/GenBank/DDBJ whole genome shotgun (WGS) entry which is preliminary data.</text>
</comment>
<dbReference type="InterPro" id="IPR003388">
    <property type="entry name" value="Reticulon"/>
</dbReference>
<feature type="transmembrane region" description="Helical" evidence="6">
    <location>
        <begin position="9"/>
        <end position="30"/>
    </location>
</feature>
<evidence type="ECO:0000259" key="7">
    <source>
        <dbReference type="PROSITE" id="PS50845"/>
    </source>
</evidence>
<comment type="subcellular location">
    <subcellularLocation>
        <location evidence="1 6">Endoplasmic reticulum membrane</location>
        <topology evidence="1 6">Multi-pass membrane protein</topology>
    </subcellularLocation>
</comment>
<evidence type="ECO:0000256" key="5">
    <source>
        <dbReference type="ARBA" id="ARBA00023136"/>
    </source>
</evidence>
<protein>
    <recommendedName>
        <fullName evidence="6">Reticulon-like protein</fullName>
    </recommendedName>
</protein>
<evidence type="ECO:0000313" key="9">
    <source>
        <dbReference type="Proteomes" id="UP000242146"/>
    </source>
</evidence>
<dbReference type="GO" id="GO:0005789">
    <property type="term" value="C:endoplasmic reticulum membrane"/>
    <property type="evidence" value="ECO:0007669"/>
    <property type="project" value="UniProtKB-SubCell"/>
</dbReference>
<sequence length="227" mass="25608">MEKSMKRIFLWQDPVRSGTFFVLIMGFLYLSKSYSLIQITAACLTVAIAVNLAYVNISKYSQRVMSDGPGVNPYQSVLDDEQHLATVNRSSLQSSLDTLATLGEHLAQKLARIVLVEDTKTSIKWCAVFYLTWKLAAYVPGRVLAMIATLVAFTAPVFYAHNQEVIDTRFSHVGETLSQQWSKVESQLQENWHRFFSSARFRFSKLGTSSTDAKNSMLKTSVTLKEE</sequence>
<keyword evidence="2 6" id="KW-0812">Transmembrane</keyword>
<evidence type="ECO:0000256" key="2">
    <source>
        <dbReference type="ARBA" id="ARBA00022692"/>
    </source>
</evidence>
<gene>
    <name evidence="8" type="ORF">DM01DRAFT_1319333</name>
</gene>
<keyword evidence="5 6" id="KW-0472">Membrane</keyword>
<keyword evidence="3 6" id="KW-0256">Endoplasmic reticulum</keyword>
<accession>A0A1X2GMV8</accession>
<organism evidence="8 9">
    <name type="scientific">Hesseltinella vesiculosa</name>
    <dbReference type="NCBI Taxonomy" id="101127"/>
    <lineage>
        <taxon>Eukaryota</taxon>
        <taxon>Fungi</taxon>
        <taxon>Fungi incertae sedis</taxon>
        <taxon>Mucoromycota</taxon>
        <taxon>Mucoromycotina</taxon>
        <taxon>Mucoromycetes</taxon>
        <taxon>Mucorales</taxon>
        <taxon>Cunninghamellaceae</taxon>
        <taxon>Hesseltinella</taxon>
    </lineage>
</organism>
<reference evidence="8 9" key="1">
    <citation type="submission" date="2016-07" db="EMBL/GenBank/DDBJ databases">
        <title>Pervasive Adenine N6-methylation of Active Genes in Fungi.</title>
        <authorList>
            <consortium name="DOE Joint Genome Institute"/>
            <person name="Mondo S.J."/>
            <person name="Dannebaum R.O."/>
            <person name="Kuo R.C."/>
            <person name="Labutti K."/>
            <person name="Haridas S."/>
            <person name="Kuo A."/>
            <person name="Salamov A."/>
            <person name="Ahrendt S.R."/>
            <person name="Lipzen A."/>
            <person name="Sullivan W."/>
            <person name="Andreopoulos W.B."/>
            <person name="Clum A."/>
            <person name="Lindquist E."/>
            <person name="Daum C."/>
            <person name="Ramamoorthy G.K."/>
            <person name="Gryganskyi A."/>
            <person name="Culley D."/>
            <person name="Magnuson J.K."/>
            <person name="James T.Y."/>
            <person name="O'Malley M.A."/>
            <person name="Stajich J.E."/>
            <person name="Spatafora J.W."/>
            <person name="Visel A."/>
            <person name="Grigoriev I.V."/>
        </authorList>
    </citation>
    <scope>NUCLEOTIDE SEQUENCE [LARGE SCALE GENOMIC DNA]</scope>
    <source>
        <strain evidence="8 9">NRRL 3301</strain>
    </source>
</reference>
<keyword evidence="9" id="KW-1185">Reference proteome</keyword>
<evidence type="ECO:0000256" key="6">
    <source>
        <dbReference type="RuleBase" id="RU363132"/>
    </source>
</evidence>
<dbReference type="STRING" id="101127.A0A1X2GMV8"/>
<evidence type="ECO:0000256" key="4">
    <source>
        <dbReference type="ARBA" id="ARBA00022989"/>
    </source>
</evidence>
<feature type="domain" description="Reticulon" evidence="7">
    <location>
        <begin position="5"/>
        <end position="216"/>
    </location>
</feature>
<proteinExistence type="predicted"/>
<evidence type="ECO:0000256" key="1">
    <source>
        <dbReference type="ARBA" id="ARBA00004477"/>
    </source>
</evidence>
<dbReference type="Proteomes" id="UP000242146">
    <property type="component" value="Unassembled WGS sequence"/>
</dbReference>
<evidence type="ECO:0000256" key="3">
    <source>
        <dbReference type="ARBA" id="ARBA00022824"/>
    </source>
</evidence>
<dbReference type="EMBL" id="MCGT01000008">
    <property type="protein sequence ID" value="ORX57446.1"/>
    <property type="molecule type" value="Genomic_DNA"/>
</dbReference>
<keyword evidence="4 6" id="KW-1133">Transmembrane helix</keyword>
<evidence type="ECO:0000313" key="8">
    <source>
        <dbReference type="EMBL" id="ORX57446.1"/>
    </source>
</evidence>
<dbReference type="PROSITE" id="PS50845">
    <property type="entry name" value="RETICULON"/>
    <property type="match status" value="1"/>
</dbReference>
<dbReference type="OrthoDB" id="567788at2759"/>
<dbReference type="Pfam" id="PF02453">
    <property type="entry name" value="Reticulon"/>
    <property type="match status" value="1"/>
</dbReference>